<keyword evidence="4" id="KW-1185">Reference proteome</keyword>
<dbReference type="EC" id="4.2.3.-" evidence="2"/>
<dbReference type="Gene3D" id="1.10.600.10">
    <property type="entry name" value="Farnesyl Diphosphate Synthase"/>
    <property type="match status" value="1"/>
</dbReference>
<dbReference type="SFLD" id="SFLDG01020">
    <property type="entry name" value="Terpene_Cyclase_Like_2"/>
    <property type="match status" value="1"/>
</dbReference>
<proteinExistence type="inferred from homology"/>
<comment type="cofactor">
    <cofactor evidence="2">
        <name>Mg(2+)</name>
        <dbReference type="ChEBI" id="CHEBI:18420"/>
    </cofactor>
</comment>
<dbReference type="Proteomes" id="UP000634229">
    <property type="component" value="Unassembled WGS sequence"/>
</dbReference>
<keyword evidence="2" id="KW-0479">Metal-binding</keyword>
<evidence type="ECO:0000256" key="2">
    <source>
        <dbReference type="RuleBase" id="RU366034"/>
    </source>
</evidence>
<evidence type="ECO:0000313" key="4">
    <source>
        <dbReference type="Proteomes" id="UP000634229"/>
    </source>
</evidence>
<keyword evidence="2" id="KW-0460">Magnesium</keyword>
<name>A0ABS1N9T6_9ACTN</name>
<organism evidence="3 4">
    <name type="scientific">Streptomyces coffeae</name>
    <dbReference type="NCBI Taxonomy" id="621382"/>
    <lineage>
        <taxon>Bacteria</taxon>
        <taxon>Bacillati</taxon>
        <taxon>Actinomycetota</taxon>
        <taxon>Actinomycetes</taxon>
        <taxon>Kitasatosporales</taxon>
        <taxon>Streptomycetaceae</taxon>
        <taxon>Streptomyces</taxon>
    </lineage>
</organism>
<gene>
    <name evidence="3" type="ORF">JK363_09025</name>
</gene>
<comment type="caution">
    <text evidence="3">The sequence shown here is derived from an EMBL/GenBank/DDBJ whole genome shotgun (WGS) entry which is preliminary data.</text>
</comment>
<dbReference type="SUPFAM" id="SSF48576">
    <property type="entry name" value="Terpenoid synthases"/>
    <property type="match status" value="1"/>
</dbReference>
<dbReference type="EMBL" id="JAERRF010000004">
    <property type="protein sequence ID" value="MBL1096803.1"/>
    <property type="molecule type" value="Genomic_DNA"/>
</dbReference>
<evidence type="ECO:0000256" key="1">
    <source>
        <dbReference type="ARBA" id="ARBA00023239"/>
    </source>
</evidence>
<dbReference type="InterPro" id="IPR034686">
    <property type="entry name" value="Terpene_cyclase-like_2"/>
</dbReference>
<accession>A0ABS1N9T6</accession>
<dbReference type="SFLD" id="SFLDS00005">
    <property type="entry name" value="Isoprenoid_Synthase_Type_I"/>
    <property type="match status" value="1"/>
</dbReference>
<evidence type="ECO:0000313" key="3">
    <source>
        <dbReference type="EMBL" id="MBL1096803.1"/>
    </source>
</evidence>
<dbReference type="Pfam" id="PF19086">
    <property type="entry name" value="Terpene_syn_C_2"/>
    <property type="match status" value="1"/>
</dbReference>
<keyword evidence="1 2" id="KW-0456">Lyase</keyword>
<comment type="similarity">
    <text evidence="2">Belongs to the terpene synthase family.</text>
</comment>
<protein>
    <recommendedName>
        <fullName evidence="2">Terpene synthase</fullName>
        <ecNumber evidence="2">4.2.3.-</ecNumber>
    </recommendedName>
</protein>
<dbReference type="NCBIfam" id="NF041624">
    <property type="entry name" value="isoafr_syn"/>
    <property type="match status" value="1"/>
</dbReference>
<dbReference type="RefSeq" id="WP_201873583.1">
    <property type="nucleotide sequence ID" value="NZ_JAERRF010000004.1"/>
</dbReference>
<dbReference type="InterPro" id="IPR008949">
    <property type="entry name" value="Isoprenoid_synthase_dom_sf"/>
</dbReference>
<dbReference type="PANTHER" id="PTHR35201:SF4">
    <property type="entry name" value="BETA-PINACENE SYNTHASE-RELATED"/>
    <property type="match status" value="1"/>
</dbReference>
<dbReference type="PANTHER" id="PTHR35201">
    <property type="entry name" value="TERPENE SYNTHASE"/>
    <property type="match status" value="1"/>
</dbReference>
<reference evidence="3 4" key="1">
    <citation type="submission" date="2021-01" db="EMBL/GenBank/DDBJ databases">
        <title>WGS of actinomycetes isolated from Thailand.</title>
        <authorList>
            <person name="Thawai C."/>
        </authorList>
    </citation>
    <scope>NUCLEOTIDE SEQUENCE [LARGE SCALE GENOMIC DNA]</scope>
    <source>
        <strain evidence="3 4">CA1R205</strain>
    </source>
</reference>
<sequence length="377" mass="41779">MTTRASRSHARQSALLRRAALFDFPASAGLSPDAEAARLHTVQWLARFGVFEGAEDAAEYDALRFDVLTGLFYPGARGADLNLGNDLVGWYFVFDDQFDGELGHRPEAVARLVGDVVRITEEPLDTPDAREAPGDGYERPGGPLLAGFRDLWRRINSGRSPVWRARFRHHWLEYLHSYHREALERTGSGGGMPRSVDAVLALRRHSIGVQPCLDLNEPFGGYTLPDALHGGHPLAKMREATDDVVVFTNDIASLDKELAAGDVHNSVIVRRERTGGDLEDAVRHIANLANARYRWFEKTAARLPRMLSRAGVGPDVRRNVQSYVDGMRNVMNGNLGWSLRTARYDERGIEAVSRGRQRPWAGLAESDALVHAGRTPG</sequence>
<dbReference type="InterPro" id="IPR048128">
    <property type="entry name" value="Isoafr/prist_syn"/>
</dbReference>